<sequence length="49" mass="5692">MRGKIPPTRQMWELPNHGKINGSMSHSVQNSKRFKNQLIKIFLESLTPD</sequence>
<feature type="region of interest" description="Disordered" evidence="1">
    <location>
        <begin position="1"/>
        <end position="29"/>
    </location>
</feature>
<organism evidence="2 3">
    <name type="scientific">Leptospira weilii str. 2006001853</name>
    <dbReference type="NCBI Taxonomy" id="1001589"/>
    <lineage>
        <taxon>Bacteria</taxon>
        <taxon>Pseudomonadati</taxon>
        <taxon>Spirochaetota</taxon>
        <taxon>Spirochaetia</taxon>
        <taxon>Leptospirales</taxon>
        <taxon>Leptospiraceae</taxon>
        <taxon>Leptospira</taxon>
    </lineage>
</organism>
<evidence type="ECO:0000313" key="2">
    <source>
        <dbReference type="EMBL" id="EKR63272.1"/>
    </source>
</evidence>
<reference evidence="2 3" key="1">
    <citation type="submission" date="2012-10" db="EMBL/GenBank/DDBJ databases">
        <authorList>
            <person name="Harkins D.M."/>
            <person name="Durkin A.S."/>
            <person name="Brinkac L.M."/>
            <person name="Haft D.H."/>
            <person name="Selengut J.D."/>
            <person name="Sanka R."/>
            <person name="DePew J."/>
            <person name="Purushe J."/>
            <person name="Whelen A.C."/>
            <person name="Vinetz J.M."/>
            <person name="Sutton G.G."/>
            <person name="Nierman W.C."/>
            <person name="Fouts D.E."/>
        </authorList>
    </citation>
    <scope>NUCLEOTIDE SEQUENCE [LARGE SCALE GENOMIC DNA]</scope>
    <source>
        <strain evidence="2 3">2006001853</strain>
    </source>
</reference>
<gene>
    <name evidence="2" type="ORF">LEP1GSC036_3190</name>
</gene>
<dbReference type="AlphaFoldDB" id="A0A828YXI3"/>
<dbReference type="EMBL" id="AFLV02000062">
    <property type="protein sequence ID" value="EKR63272.1"/>
    <property type="molecule type" value="Genomic_DNA"/>
</dbReference>
<evidence type="ECO:0000256" key="1">
    <source>
        <dbReference type="SAM" id="MobiDB-lite"/>
    </source>
</evidence>
<evidence type="ECO:0000313" key="3">
    <source>
        <dbReference type="Proteomes" id="UP000001338"/>
    </source>
</evidence>
<dbReference type="Proteomes" id="UP000001338">
    <property type="component" value="Unassembled WGS sequence"/>
</dbReference>
<comment type="caution">
    <text evidence="2">The sequence shown here is derived from an EMBL/GenBank/DDBJ whole genome shotgun (WGS) entry which is preliminary data.</text>
</comment>
<protein>
    <submittedName>
        <fullName evidence="2">Uncharacterized protein</fullName>
    </submittedName>
</protein>
<accession>A0A828YXI3</accession>
<proteinExistence type="predicted"/>
<name>A0A828YXI3_9LEPT</name>